<dbReference type="KEGG" id="hoh:Hoch_2872"/>
<gene>
    <name evidence="3" type="ordered locus">Hoch_2872</name>
</gene>
<evidence type="ECO:0000259" key="2">
    <source>
        <dbReference type="Pfam" id="PF11796"/>
    </source>
</evidence>
<dbReference type="STRING" id="502025.Hoch_2872"/>
<protein>
    <recommendedName>
        <fullName evidence="5">TIGR02679 family protein</fullName>
    </recommendedName>
</protein>
<dbReference type="InterPro" id="IPR013495">
    <property type="entry name" value="CHP02679"/>
</dbReference>
<reference evidence="3 4" key="1">
    <citation type="journal article" date="2010" name="Stand. Genomic Sci.">
        <title>Complete genome sequence of Haliangium ochraceum type strain (SMP-2).</title>
        <authorList>
            <consortium name="US DOE Joint Genome Institute (JGI-PGF)"/>
            <person name="Ivanova N."/>
            <person name="Daum C."/>
            <person name="Lang E."/>
            <person name="Abt B."/>
            <person name="Kopitz M."/>
            <person name="Saunders E."/>
            <person name="Lapidus A."/>
            <person name="Lucas S."/>
            <person name="Glavina Del Rio T."/>
            <person name="Nolan M."/>
            <person name="Tice H."/>
            <person name="Copeland A."/>
            <person name="Cheng J.F."/>
            <person name="Chen F."/>
            <person name="Bruce D."/>
            <person name="Goodwin L."/>
            <person name="Pitluck S."/>
            <person name="Mavromatis K."/>
            <person name="Pati A."/>
            <person name="Mikhailova N."/>
            <person name="Chen A."/>
            <person name="Palaniappan K."/>
            <person name="Land M."/>
            <person name="Hauser L."/>
            <person name="Chang Y.J."/>
            <person name="Jeffries C.D."/>
            <person name="Detter J.C."/>
            <person name="Brettin T."/>
            <person name="Rohde M."/>
            <person name="Goker M."/>
            <person name="Bristow J."/>
            <person name="Markowitz V."/>
            <person name="Eisen J.A."/>
            <person name="Hugenholtz P."/>
            <person name="Kyrpides N.C."/>
            <person name="Klenk H.P."/>
        </authorList>
    </citation>
    <scope>NUCLEOTIDE SEQUENCE [LARGE SCALE GENOMIC DNA]</scope>
    <source>
        <strain evidence="4">DSM 14365 / CIP 107738 / JCM 11303 / AJ 13395 / SMP-2</strain>
    </source>
</reference>
<evidence type="ECO:0000313" key="4">
    <source>
        <dbReference type="Proteomes" id="UP000001880"/>
    </source>
</evidence>
<name>D0LPN1_HALO1</name>
<dbReference type="InterPro" id="IPR024465">
    <property type="entry name" value="DUF2399"/>
</dbReference>
<evidence type="ECO:0000313" key="3">
    <source>
        <dbReference type="EMBL" id="ACY15394.1"/>
    </source>
</evidence>
<keyword evidence="4" id="KW-1185">Reference proteome</keyword>
<feature type="domain" description="DUF2399" evidence="1">
    <location>
        <begin position="275"/>
        <end position="425"/>
    </location>
</feature>
<dbReference type="EMBL" id="CP001804">
    <property type="protein sequence ID" value="ACY15394.1"/>
    <property type="molecule type" value="Genomic_DNA"/>
</dbReference>
<dbReference type="NCBIfam" id="TIGR02679">
    <property type="entry name" value="TIGR02679 family protein"/>
    <property type="match status" value="1"/>
</dbReference>
<dbReference type="Pfam" id="PF09664">
    <property type="entry name" value="DUF2399"/>
    <property type="match status" value="1"/>
</dbReference>
<feature type="domain" description="Conserved hypothetical protein CHP02679 N terminus" evidence="2">
    <location>
        <begin position="50"/>
        <end position="254"/>
    </location>
</feature>
<proteinExistence type="predicted"/>
<organism evidence="3 4">
    <name type="scientific">Haliangium ochraceum (strain DSM 14365 / JCM 11303 / SMP-2)</name>
    <dbReference type="NCBI Taxonomy" id="502025"/>
    <lineage>
        <taxon>Bacteria</taxon>
        <taxon>Pseudomonadati</taxon>
        <taxon>Myxococcota</taxon>
        <taxon>Polyangia</taxon>
        <taxon>Haliangiales</taxon>
        <taxon>Kofleriaceae</taxon>
        <taxon>Haliangium</taxon>
    </lineage>
</organism>
<dbReference type="HOGENOM" id="CLU_035709_0_0_7"/>
<dbReference type="eggNOG" id="COG4924">
    <property type="taxonomic scope" value="Bacteria"/>
</dbReference>
<dbReference type="InterPro" id="IPR024466">
    <property type="entry name" value="CHP02679_N"/>
</dbReference>
<accession>D0LPN1</accession>
<evidence type="ECO:0008006" key="5">
    <source>
        <dbReference type="Google" id="ProtNLM"/>
    </source>
</evidence>
<sequence length="437" mass="47471">MSAEDDIGRADDKARVRELRQHLGGPEYRKLFAAMRQRLEEAGERAQRTKLRDLDERERQALADLLGMARVPGESVVVDLARLDSVLRNSRLAASLVEVVEALGGPLVDRPAQRRAHSEARAALWHQAAAHTSVQSRPELADWLNDLRGQGLLTRAAQRSALSQQELLAQALAVVARLPADGMLLAVLAAETTGDAHALDLGRPLSSLVVRAAQYLAGWPAPPKSAAARRRLWSEVGVLCDPLSAQVLVLGLRPGGDCALARHLREWAELGEPRRLTLRELNGCRLRLEVSEEVFVCENPGVVAAAADALGQRCAPLVCTEGLPSTAAVALLRQLCAGGARVRFHADFDWAGIRIGNLLVEGFRATPWQFDVASYRAACDLLADGIPLRGPTVESLWDARLTVEMDTRRRAIFEEQVLETLITDLQDASVEPGASDG</sequence>
<evidence type="ECO:0000259" key="1">
    <source>
        <dbReference type="Pfam" id="PF09664"/>
    </source>
</evidence>
<dbReference type="Pfam" id="PF11796">
    <property type="entry name" value="DUF3323"/>
    <property type="match status" value="1"/>
</dbReference>
<dbReference type="Proteomes" id="UP000001880">
    <property type="component" value="Chromosome"/>
</dbReference>
<dbReference type="OrthoDB" id="8188786at2"/>
<dbReference type="AlphaFoldDB" id="D0LPN1"/>
<dbReference type="RefSeq" id="WP_012828002.1">
    <property type="nucleotide sequence ID" value="NC_013440.1"/>
</dbReference>